<feature type="domain" description="Dihydroxy-acid/6-phosphogluconate dehydratase N-terminal" evidence="6">
    <location>
        <begin position="2"/>
        <end position="87"/>
    </location>
</feature>
<dbReference type="Pfam" id="PF24877">
    <property type="entry name" value="ILV_EDD_C"/>
    <property type="match status" value="1"/>
</dbReference>
<dbReference type="PANTHER" id="PTHR43661:SF3">
    <property type="entry name" value="D-XYLONATE DEHYDRATASE YAGF-RELATED"/>
    <property type="match status" value="1"/>
</dbReference>
<dbReference type="InterPro" id="IPR042096">
    <property type="entry name" value="Dihydro-acid_dehy_C"/>
</dbReference>
<evidence type="ECO:0000256" key="3">
    <source>
        <dbReference type="ARBA" id="ARBA00023014"/>
    </source>
</evidence>
<dbReference type="SUPFAM" id="SSF52016">
    <property type="entry name" value="LeuD/IlvD-like"/>
    <property type="match status" value="1"/>
</dbReference>
<reference evidence="8" key="1">
    <citation type="submission" date="2022-01" db="EMBL/GenBank/DDBJ databases">
        <title>Microbacterium eymi and Microbacterium rhizovicinus sp. nov., isolated from the rhizospheric soil of Elymus tsukushiensis, a plant native to the Dokdo Islands, Republic of Korea.</title>
        <authorList>
            <person name="Hwang Y.J."/>
        </authorList>
    </citation>
    <scope>NUCLEOTIDE SEQUENCE</scope>
    <source>
        <strain evidence="8">KUDC0405</strain>
    </source>
</reference>
<comment type="similarity">
    <text evidence="1">Belongs to the IlvD/Edd family.</text>
</comment>
<keyword evidence="4" id="KW-0456">Lyase</keyword>
<dbReference type="Gene3D" id="3.50.30.80">
    <property type="entry name" value="IlvD/EDD C-terminal domain-like"/>
    <property type="match status" value="1"/>
</dbReference>
<evidence type="ECO:0000259" key="6">
    <source>
        <dbReference type="Pfam" id="PF00920"/>
    </source>
</evidence>
<evidence type="ECO:0000256" key="4">
    <source>
        <dbReference type="ARBA" id="ARBA00023239"/>
    </source>
</evidence>
<protein>
    <submittedName>
        <fullName evidence="8">Dihydroxy-acid dehydratase</fullName>
    </submittedName>
</protein>
<proteinExistence type="inferred from homology"/>
<dbReference type="SUPFAM" id="SSF143975">
    <property type="entry name" value="IlvD/EDD N-terminal domain-like"/>
    <property type="match status" value="1"/>
</dbReference>
<dbReference type="Pfam" id="PF00920">
    <property type="entry name" value="ILVD_EDD_N"/>
    <property type="match status" value="1"/>
</dbReference>
<evidence type="ECO:0000313" key="9">
    <source>
        <dbReference type="Proteomes" id="UP001054811"/>
    </source>
</evidence>
<keyword evidence="9" id="KW-1185">Reference proteome</keyword>
<keyword evidence="2" id="KW-0408">Iron</keyword>
<evidence type="ECO:0000259" key="7">
    <source>
        <dbReference type="Pfam" id="PF24877"/>
    </source>
</evidence>
<organism evidence="8 9">
    <name type="scientific">Microbacterium elymi</name>
    <dbReference type="NCBI Taxonomy" id="2909587"/>
    <lineage>
        <taxon>Bacteria</taxon>
        <taxon>Bacillati</taxon>
        <taxon>Actinomycetota</taxon>
        <taxon>Actinomycetes</taxon>
        <taxon>Micrococcales</taxon>
        <taxon>Microbacteriaceae</taxon>
        <taxon>Microbacterium</taxon>
    </lineage>
</organism>
<name>A0ABY5NM17_9MICO</name>
<dbReference type="InterPro" id="IPR056740">
    <property type="entry name" value="ILV_EDD_C"/>
</dbReference>
<dbReference type="InterPro" id="IPR037237">
    <property type="entry name" value="IlvD/EDD_N"/>
</dbReference>
<gene>
    <name evidence="8" type="ORF">L2X98_24715</name>
</gene>
<evidence type="ECO:0000256" key="1">
    <source>
        <dbReference type="ARBA" id="ARBA00006486"/>
    </source>
</evidence>
<evidence type="ECO:0000256" key="5">
    <source>
        <dbReference type="ARBA" id="ARBA00023304"/>
    </source>
</evidence>
<accession>A0ABY5NM17</accession>
<keyword evidence="2" id="KW-0479">Metal-binding</keyword>
<evidence type="ECO:0000256" key="2">
    <source>
        <dbReference type="ARBA" id="ARBA00022714"/>
    </source>
</evidence>
<evidence type="ECO:0000313" key="8">
    <source>
        <dbReference type="EMBL" id="UUT36217.1"/>
    </source>
</evidence>
<keyword evidence="5" id="KW-0028">Amino-acid biosynthesis</keyword>
<dbReference type="Proteomes" id="UP001054811">
    <property type="component" value="Chromosome"/>
</dbReference>
<feature type="domain" description="Dihydroxy-acid/6-phosphogluconate dehydratase C-terminal" evidence="7">
    <location>
        <begin position="98"/>
        <end position="289"/>
    </location>
</feature>
<dbReference type="InterPro" id="IPR000581">
    <property type="entry name" value="ILV_EDD_N"/>
</dbReference>
<dbReference type="PANTHER" id="PTHR43661">
    <property type="entry name" value="D-XYLONATE DEHYDRATASE"/>
    <property type="match status" value="1"/>
</dbReference>
<keyword evidence="2" id="KW-0001">2Fe-2S</keyword>
<dbReference type="EMBL" id="CP091139">
    <property type="protein sequence ID" value="UUT36217.1"/>
    <property type="molecule type" value="Genomic_DNA"/>
</dbReference>
<sequence length="314" mass="32225">MLAVGGSTTTIKHLQAIAVEARVDIDVWEEYRVLGRSTPVLCAVRPNGPTLTEEFEDAGGGATVLRELMPLLDGGQLTVTGKTLAENADAAVPADGSIIRSLDRPYSTDPAIVVLRGSLAPGGGVAKRPVPDPGPKQFTGPARVFGSREQGIAAITDGTLEPGDVAVIRGIGAVGGPALGFTSSFIFALNARGLADKVAFVTDGQFSGLVNQGITVGEVSPEGVADGPLGRVRDGDVIHIDLVAGTLDLRVPADELAAREPYAPTEQRDAGGGYLDQYRELVQPLSCGAVLGCRACGACENDDRAPFAGAEASA</sequence>
<keyword evidence="5" id="KW-0100">Branched-chain amino acid biosynthesis</keyword>
<keyword evidence="3" id="KW-0411">Iron-sulfur</keyword>